<dbReference type="GO" id="GO:0008289">
    <property type="term" value="F:lipid binding"/>
    <property type="evidence" value="ECO:0007669"/>
    <property type="project" value="InterPro"/>
</dbReference>
<protein>
    <recommendedName>
        <fullName evidence="9">Ceramide transfer protein</fullName>
    </recommendedName>
</protein>
<proteinExistence type="predicted"/>
<feature type="domain" description="PH" evidence="5">
    <location>
        <begin position="40"/>
        <end position="134"/>
    </location>
</feature>
<dbReference type="InterPro" id="IPR002913">
    <property type="entry name" value="START_lipid-bd_dom"/>
</dbReference>
<dbReference type="GeneID" id="119746458"/>
<dbReference type="GO" id="GO:0035621">
    <property type="term" value="P:ER to Golgi ceramide transport"/>
    <property type="evidence" value="ECO:0007669"/>
    <property type="project" value="TreeGrafter"/>
</dbReference>
<dbReference type="SUPFAM" id="SSF50729">
    <property type="entry name" value="PH domain-like"/>
    <property type="match status" value="1"/>
</dbReference>
<feature type="compositionally biased region" description="Basic and acidic residues" evidence="4">
    <location>
        <begin position="1"/>
        <end position="16"/>
    </location>
</feature>
<dbReference type="SMART" id="SM00233">
    <property type="entry name" value="PH"/>
    <property type="match status" value="1"/>
</dbReference>
<dbReference type="PANTHER" id="PTHR19308:SF53">
    <property type="entry name" value="CERAMIDE TRANSFER PROTEIN"/>
    <property type="match status" value="1"/>
</dbReference>
<dbReference type="EnsemblMetazoa" id="XM_038223422.1">
    <property type="protein sequence ID" value="XP_038079350.1"/>
    <property type="gene ID" value="LOC119746458"/>
</dbReference>
<feature type="region of interest" description="Disordered" evidence="4">
    <location>
        <begin position="201"/>
        <end position="241"/>
    </location>
</feature>
<evidence type="ECO:0000313" key="7">
    <source>
        <dbReference type="EnsemblMetazoa" id="XP_038079350.1"/>
    </source>
</evidence>
<dbReference type="PANTHER" id="PTHR19308">
    <property type="entry name" value="PHOSPHATIDYLCHOLINE TRANSFER PROTEIN"/>
    <property type="match status" value="1"/>
</dbReference>
<reference evidence="7" key="1">
    <citation type="submission" date="2022-11" db="UniProtKB">
        <authorList>
            <consortium name="EnsemblMetazoa"/>
        </authorList>
    </citation>
    <scope>IDENTIFICATION</scope>
</reference>
<evidence type="ECO:0008006" key="9">
    <source>
        <dbReference type="Google" id="ProtNLM"/>
    </source>
</evidence>
<keyword evidence="8" id="KW-1185">Reference proteome</keyword>
<dbReference type="Gene3D" id="3.30.530.20">
    <property type="match status" value="1"/>
</dbReference>
<evidence type="ECO:0000313" key="8">
    <source>
        <dbReference type="Proteomes" id="UP000887568"/>
    </source>
</evidence>
<dbReference type="SMART" id="SM00234">
    <property type="entry name" value="START"/>
    <property type="match status" value="1"/>
</dbReference>
<dbReference type="GO" id="GO:0005783">
    <property type="term" value="C:endoplasmic reticulum"/>
    <property type="evidence" value="ECO:0007669"/>
    <property type="project" value="UniProtKB-SubCell"/>
</dbReference>
<feature type="domain" description="START" evidence="6">
    <location>
        <begin position="419"/>
        <end position="614"/>
    </location>
</feature>
<evidence type="ECO:0000259" key="5">
    <source>
        <dbReference type="PROSITE" id="PS50003"/>
    </source>
</evidence>
<evidence type="ECO:0000256" key="2">
    <source>
        <dbReference type="ARBA" id="ARBA00022824"/>
    </source>
</evidence>
<dbReference type="RefSeq" id="XP_038079350.1">
    <property type="nucleotide sequence ID" value="XM_038223422.1"/>
</dbReference>
<dbReference type="Pfam" id="PF00169">
    <property type="entry name" value="PH"/>
    <property type="match status" value="1"/>
</dbReference>
<evidence type="ECO:0000256" key="1">
    <source>
        <dbReference type="ARBA" id="ARBA00004240"/>
    </source>
</evidence>
<dbReference type="InterPro" id="IPR023393">
    <property type="entry name" value="START-like_dom_sf"/>
</dbReference>
<dbReference type="PROSITE" id="PS50003">
    <property type="entry name" value="PH_DOMAIN"/>
    <property type="match status" value="1"/>
</dbReference>
<dbReference type="SUPFAM" id="SSF55961">
    <property type="entry name" value="Bet v1-like"/>
    <property type="match status" value="1"/>
</dbReference>
<dbReference type="PROSITE" id="PS50848">
    <property type="entry name" value="START"/>
    <property type="match status" value="1"/>
</dbReference>
<name>A0A914BTJ2_PATMI</name>
<evidence type="ECO:0000259" key="6">
    <source>
        <dbReference type="PROSITE" id="PS50848"/>
    </source>
</evidence>
<evidence type="ECO:0000256" key="4">
    <source>
        <dbReference type="SAM" id="MobiDB-lite"/>
    </source>
</evidence>
<dbReference type="InterPro" id="IPR011993">
    <property type="entry name" value="PH-like_dom_sf"/>
</dbReference>
<keyword evidence="3" id="KW-0175">Coiled coil</keyword>
<feature type="region of interest" description="Disordered" evidence="4">
    <location>
        <begin position="1"/>
        <end position="34"/>
    </location>
</feature>
<dbReference type="OMA" id="LETCHRI"/>
<dbReference type="Gene3D" id="2.30.29.30">
    <property type="entry name" value="Pleckstrin-homology domain (PH domain)/Phosphotyrosine-binding domain (PTB)"/>
    <property type="match status" value="1"/>
</dbReference>
<dbReference type="AlphaFoldDB" id="A0A914BTJ2"/>
<dbReference type="InterPro" id="IPR001849">
    <property type="entry name" value="PH_domain"/>
</dbReference>
<dbReference type="InterPro" id="IPR051213">
    <property type="entry name" value="START_lipid_transfer"/>
</dbReference>
<keyword evidence="2" id="KW-0256">Endoplasmic reticulum</keyword>
<sequence length="629" mass="72200">MMHDTSRIELERKMSDDPAILLSDEEENDDDFDSDEIESVPELEDKLNKWTNYIHGWQDRWVSLRNGTLSYFKAHTDIHLGCRGSISLARADIEAHPFDELRFDVSINDNVWYLRCKNTDDRQKWLDALEAQKAAAEAESTSLQRQGSMLSLHSTASLASSSSFKKGRGLREKLAEMETFRDILCRQVDALQGYFDVCAESASTGSGDPRKWLDDPLSDGNDDGEDIDDESGTTPRVDSHMRFIHTNGPSAHKDKDKPNFQPHQMGMDFKGEAFTFKATTAGILATLSHCIDLMRQREEQWQKRLEKEQDRRKKAVEAYRAALKDVKQKARLGGPDYEEGPHSMLKEDEFFDAIDAALDIHDQTEADIEQADDVAAHKDASFSSSNTISKDMPPHPHRLIQECHDKVEENVRYSFENIESNWDLLHQEGEMKIFKMEQEIDGIVLDPLKATHTVRKVTANEMCRMFWDLKYRMDWDGTLDWCKSLETLAPDTFVCHQMMRRVWPATQRDTCFLSHIRKLDLSHQTQGDVGSWIVVNYSVDHPDAASKCIRAKINVCMLCQTFLDPPDTKLENATRDNLVCKIYYVAHANPGGWVPSSVIRAVYKREYPKFLRRFSGHVVDSFKNKPITY</sequence>
<accession>A0A914BTJ2</accession>
<evidence type="ECO:0000256" key="3">
    <source>
        <dbReference type="SAM" id="Coils"/>
    </source>
</evidence>
<feature type="compositionally biased region" description="Acidic residues" evidence="4">
    <location>
        <begin position="216"/>
        <end position="231"/>
    </location>
</feature>
<organism evidence="7 8">
    <name type="scientific">Patiria miniata</name>
    <name type="common">Bat star</name>
    <name type="synonym">Asterina miniata</name>
    <dbReference type="NCBI Taxonomy" id="46514"/>
    <lineage>
        <taxon>Eukaryota</taxon>
        <taxon>Metazoa</taxon>
        <taxon>Echinodermata</taxon>
        <taxon>Eleutherozoa</taxon>
        <taxon>Asterozoa</taxon>
        <taxon>Asteroidea</taxon>
        <taxon>Valvatacea</taxon>
        <taxon>Valvatida</taxon>
        <taxon>Asterinidae</taxon>
        <taxon>Patiria</taxon>
    </lineage>
</organism>
<feature type="coiled-coil region" evidence="3">
    <location>
        <begin position="291"/>
        <end position="325"/>
    </location>
</feature>
<dbReference type="Proteomes" id="UP000887568">
    <property type="component" value="Unplaced"/>
</dbReference>
<comment type="subcellular location">
    <subcellularLocation>
        <location evidence="1">Endoplasmic reticulum</location>
    </subcellularLocation>
</comment>
<dbReference type="Pfam" id="PF01852">
    <property type="entry name" value="START"/>
    <property type="match status" value="1"/>
</dbReference>
<dbReference type="OrthoDB" id="2344588at2759"/>
<feature type="compositionally biased region" description="Acidic residues" evidence="4">
    <location>
        <begin position="23"/>
        <end position="34"/>
    </location>
</feature>